<organism evidence="1 2">
    <name type="scientific">Apatococcus lobatus</name>
    <dbReference type="NCBI Taxonomy" id="904363"/>
    <lineage>
        <taxon>Eukaryota</taxon>
        <taxon>Viridiplantae</taxon>
        <taxon>Chlorophyta</taxon>
        <taxon>core chlorophytes</taxon>
        <taxon>Trebouxiophyceae</taxon>
        <taxon>Chlorellales</taxon>
        <taxon>Chlorellaceae</taxon>
        <taxon>Apatococcus</taxon>
    </lineage>
</organism>
<comment type="caution">
    <text evidence="1">The sequence shown here is derived from an EMBL/GenBank/DDBJ whole genome shotgun (WGS) entry which is preliminary data.</text>
</comment>
<keyword evidence="2" id="KW-1185">Reference proteome</keyword>
<gene>
    <name evidence="1" type="ORF">WJX74_008307</name>
</gene>
<dbReference type="AlphaFoldDB" id="A0AAW1RE71"/>
<reference evidence="1 2" key="1">
    <citation type="journal article" date="2024" name="Nat. Commun.">
        <title>Phylogenomics reveals the evolutionary origins of lichenization in chlorophyte algae.</title>
        <authorList>
            <person name="Puginier C."/>
            <person name="Libourel C."/>
            <person name="Otte J."/>
            <person name="Skaloud P."/>
            <person name="Haon M."/>
            <person name="Grisel S."/>
            <person name="Petersen M."/>
            <person name="Berrin J.G."/>
            <person name="Delaux P.M."/>
            <person name="Dal Grande F."/>
            <person name="Keller J."/>
        </authorList>
    </citation>
    <scope>NUCLEOTIDE SEQUENCE [LARGE SCALE GENOMIC DNA]</scope>
    <source>
        <strain evidence="1 2">SAG 2145</strain>
    </source>
</reference>
<evidence type="ECO:0000313" key="2">
    <source>
        <dbReference type="Proteomes" id="UP001438707"/>
    </source>
</evidence>
<evidence type="ECO:0008006" key="3">
    <source>
        <dbReference type="Google" id="ProtNLM"/>
    </source>
</evidence>
<accession>A0AAW1RE71</accession>
<dbReference type="EMBL" id="JALJOS010000012">
    <property type="protein sequence ID" value="KAK9832380.1"/>
    <property type="molecule type" value="Genomic_DNA"/>
</dbReference>
<evidence type="ECO:0000313" key="1">
    <source>
        <dbReference type="EMBL" id="KAK9832380.1"/>
    </source>
</evidence>
<name>A0AAW1RE71_9CHLO</name>
<proteinExistence type="predicted"/>
<dbReference type="Proteomes" id="UP001438707">
    <property type="component" value="Unassembled WGS sequence"/>
</dbReference>
<sequence>MRSPAAPRNWEQKGLPWDWLLIMRCLAEPGSNIFKLRPNPARQCLKSEHPFMGSLIHPCCQADPKKCSTAAEVEVILAQELSRHEDTHATVAADASEAVMGKILTGGHGLCLHAQPQLQSECL</sequence>
<protein>
    <recommendedName>
        <fullName evidence="3">Reverse transcriptase/retrotransposon-derived protein RNase H-like domain-containing protein</fullName>
    </recommendedName>
</protein>